<comment type="caution">
    <text evidence="8">The sequence shown here is derived from an EMBL/GenBank/DDBJ whole genome shotgun (WGS) entry which is preliminary data.</text>
</comment>
<dbReference type="GO" id="GO:0046983">
    <property type="term" value="F:protein dimerization activity"/>
    <property type="evidence" value="ECO:0007669"/>
    <property type="project" value="InterPro"/>
</dbReference>
<dbReference type="Gene3D" id="4.10.280.10">
    <property type="entry name" value="Helix-loop-helix DNA-binding domain"/>
    <property type="match status" value="1"/>
</dbReference>
<keyword evidence="9" id="KW-1185">Reference proteome</keyword>
<dbReference type="InterPro" id="IPR024097">
    <property type="entry name" value="bHLH_ZIP_TF"/>
</dbReference>
<dbReference type="SMART" id="SM00353">
    <property type="entry name" value="HLH"/>
    <property type="match status" value="1"/>
</dbReference>
<dbReference type="GO" id="GO:0003700">
    <property type="term" value="F:DNA-binding transcription factor activity"/>
    <property type="evidence" value="ECO:0007669"/>
    <property type="project" value="TreeGrafter"/>
</dbReference>
<sequence length="446" mass="48723">MMMQQPDMIHCVDAPKLTVLERQRARLLKWQLEQGTPPLFQQQTQSYYNDAAGGSSSSFSLGIENSMGLGQVLNQCKMMNTSPGIEDWSPLGKIEVPCHAIGDGMGADSSPSYEASYGSISRTASCPPTVAMAAADGYVAVAVEKLSAPVGKDSLKKRKLETLQSIKGYVEDKRTRGFSDQTESKITEQSNNENSNVNNNMVAKNTNNSNKETCGSSSKDNSKASEVLKPDYIHVRARRGQATDSHSLAERVRREKISERMKFLQDLVPGCNKVTGKAGMLDEIINYVQSLQRQVEFLSMKLASVNSGLDFDIDTIFSNEMSPTCLTGFPMMIGNSSEPTNSTYLPFHPMQPLGSCSGGLDMGIMDGAISIQRPSTVPIPISEPLFDSSSFTQMQSTATAATWDSDFHNLYNMELQQARGTAATSAYQSNHQFIGSIDVTNMKMEI</sequence>
<dbReference type="Proteomes" id="UP001345219">
    <property type="component" value="Chromosome 6"/>
</dbReference>
<feature type="compositionally biased region" description="Low complexity" evidence="6">
    <location>
        <begin position="190"/>
        <end position="210"/>
    </location>
</feature>
<gene>
    <name evidence="8" type="ORF">SAY87_007360</name>
</gene>
<evidence type="ECO:0000256" key="2">
    <source>
        <dbReference type="ARBA" id="ARBA00023015"/>
    </source>
</evidence>
<feature type="compositionally biased region" description="Basic and acidic residues" evidence="6">
    <location>
        <begin position="174"/>
        <end position="186"/>
    </location>
</feature>
<evidence type="ECO:0000259" key="7">
    <source>
        <dbReference type="PROSITE" id="PS50888"/>
    </source>
</evidence>
<dbReference type="InterPro" id="IPR011598">
    <property type="entry name" value="bHLH_dom"/>
</dbReference>
<proteinExistence type="predicted"/>
<name>A0AAN7Q0T1_9MYRT</name>
<protein>
    <recommendedName>
        <fullName evidence="7">BHLH domain-containing protein</fullName>
    </recommendedName>
</protein>
<dbReference type="FunFam" id="4.10.280.10:FF:000002">
    <property type="entry name" value="Basic helix-loop-helix transcription factor"/>
    <property type="match status" value="1"/>
</dbReference>
<dbReference type="EMBL" id="JAXIOK010000013">
    <property type="protein sequence ID" value="KAK4757233.1"/>
    <property type="molecule type" value="Genomic_DNA"/>
</dbReference>
<keyword evidence="4" id="KW-0804">Transcription</keyword>
<feature type="region of interest" description="Disordered" evidence="6">
    <location>
        <begin position="174"/>
        <end position="225"/>
    </location>
</feature>
<dbReference type="GO" id="GO:0005634">
    <property type="term" value="C:nucleus"/>
    <property type="evidence" value="ECO:0007669"/>
    <property type="project" value="UniProtKB-SubCell"/>
</dbReference>
<dbReference type="SUPFAM" id="SSF47459">
    <property type="entry name" value="HLH, helix-loop-helix DNA-binding domain"/>
    <property type="match status" value="1"/>
</dbReference>
<evidence type="ECO:0000256" key="1">
    <source>
        <dbReference type="ARBA" id="ARBA00004123"/>
    </source>
</evidence>
<evidence type="ECO:0000313" key="9">
    <source>
        <dbReference type="Proteomes" id="UP001345219"/>
    </source>
</evidence>
<feature type="domain" description="BHLH" evidence="7">
    <location>
        <begin position="241"/>
        <end position="291"/>
    </location>
</feature>
<evidence type="ECO:0000313" key="8">
    <source>
        <dbReference type="EMBL" id="KAK4757233.1"/>
    </source>
</evidence>
<dbReference type="PANTHER" id="PTHR12565">
    <property type="entry name" value="STEROL REGULATORY ELEMENT-BINDING PROTEIN"/>
    <property type="match status" value="1"/>
</dbReference>
<dbReference type="Pfam" id="PF00010">
    <property type="entry name" value="HLH"/>
    <property type="match status" value="1"/>
</dbReference>
<reference evidence="8 9" key="1">
    <citation type="journal article" date="2023" name="Hortic Res">
        <title>Pangenome of water caltrop reveals structural variations and asymmetric subgenome divergence after allopolyploidization.</title>
        <authorList>
            <person name="Zhang X."/>
            <person name="Chen Y."/>
            <person name="Wang L."/>
            <person name="Yuan Y."/>
            <person name="Fang M."/>
            <person name="Shi L."/>
            <person name="Lu R."/>
            <person name="Comes H.P."/>
            <person name="Ma Y."/>
            <person name="Chen Y."/>
            <person name="Huang G."/>
            <person name="Zhou Y."/>
            <person name="Zheng Z."/>
            <person name="Qiu Y."/>
        </authorList>
    </citation>
    <scope>NUCLEOTIDE SEQUENCE [LARGE SCALE GENOMIC DNA]</scope>
    <source>
        <tissue evidence="8">Roots</tissue>
    </source>
</reference>
<dbReference type="CDD" id="cd18919">
    <property type="entry name" value="bHLH_AtBPE_like"/>
    <property type="match status" value="1"/>
</dbReference>
<accession>A0AAN7Q0T1</accession>
<evidence type="ECO:0000256" key="4">
    <source>
        <dbReference type="ARBA" id="ARBA00023163"/>
    </source>
</evidence>
<organism evidence="8 9">
    <name type="scientific">Trapa incisa</name>
    <dbReference type="NCBI Taxonomy" id="236973"/>
    <lineage>
        <taxon>Eukaryota</taxon>
        <taxon>Viridiplantae</taxon>
        <taxon>Streptophyta</taxon>
        <taxon>Embryophyta</taxon>
        <taxon>Tracheophyta</taxon>
        <taxon>Spermatophyta</taxon>
        <taxon>Magnoliopsida</taxon>
        <taxon>eudicotyledons</taxon>
        <taxon>Gunneridae</taxon>
        <taxon>Pentapetalae</taxon>
        <taxon>rosids</taxon>
        <taxon>malvids</taxon>
        <taxon>Myrtales</taxon>
        <taxon>Lythraceae</taxon>
        <taxon>Trapa</taxon>
    </lineage>
</organism>
<keyword evidence="2" id="KW-0805">Transcription regulation</keyword>
<keyword evidence="5" id="KW-0539">Nucleus</keyword>
<keyword evidence="3" id="KW-0238">DNA-binding</keyword>
<evidence type="ECO:0000256" key="3">
    <source>
        <dbReference type="ARBA" id="ARBA00023125"/>
    </source>
</evidence>
<comment type="subcellular location">
    <subcellularLocation>
        <location evidence="1">Nucleus</location>
    </subcellularLocation>
</comment>
<dbReference type="AlphaFoldDB" id="A0AAN7Q0T1"/>
<evidence type="ECO:0000256" key="5">
    <source>
        <dbReference type="ARBA" id="ARBA00023242"/>
    </source>
</evidence>
<dbReference type="InterPro" id="IPR036638">
    <property type="entry name" value="HLH_DNA-bd_sf"/>
</dbReference>
<evidence type="ECO:0000256" key="6">
    <source>
        <dbReference type="SAM" id="MobiDB-lite"/>
    </source>
</evidence>
<dbReference type="PANTHER" id="PTHR12565:SF184">
    <property type="entry name" value="BHLH TRANSCRIPTION FACTOR"/>
    <property type="match status" value="1"/>
</dbReference>
<dbReference type="PROSITE" id="PS50888">
    <property type="entry name" value="BHLH"/>
    <property type="match status" value="1"/>
</dbReference>
<dbReference type="GO" id="GO:0003677">
    <property type="term" value="F:DNA binding"/>
    <property type="evidence" value="ECO:0007669"/>
    <property type="project" value="UniProtKB-KW"/>
</dbReference>